<dbReference type="Gene3D" id="3.40.50.300">
    <property type="entry name" value="P-loop containing nucleotide triphosphate hydrolases"/>
    <property type="match status" value="1"/>
</dbReference>
<comment type="function">
    <text evidence="4">Uses inorganic polyphosphate (polyP) as a donor to convert GDP to GTP or ADP to ATP.</text>
</comment>
<keyword evidence="2 4" id="KW-0808">Transferase</keyword>
<accession>A0A0U3MPU8</accession>
<dbReference type="PANTHER" id="PTHR34383:SF1">
    <property type="entry name" value="ADP-POLYPHOSPHATE PHOSPHOTRANSFERASE"/>
    <property type="match status" value="1"/>
</dbReference>
<evidence type="ECO:0000256" key="2">
    <source>
        <dbReference type="ARBA" id="ARBA00022679"/>
    </source>
</evidence>
<organism evidence="6 7">
    <name type="scientific">Roseateles depolymerans</name>
    <dbReference type="NCBI Taxonomy" id="76731"/>
    <lineage>
        <taxon>Bacteria</taxon>
        <taxon>Pseudomonadati</taxon>
        <taxon>Pseudomonadota</taxon>
        <taxon>Betaproteobacteria</taxon>
        <taxon>Burkholderiales</taxon>
        <taxon>Sphaerotilaceae</taxon>
        <taxon>Roseateles</taxon>
    </lineage>
</organism>
<dbReference type="NCBIfam" id="TIGR03707">
    <property type="entry name" value="PPK2_P_aer"/>
    <property type="match status" value="1"/>
</dbReference>
<name>A0A0U3MPU8_9BURK</name>
<evidence type="ECO:0000256" key="1">
    <source>
        <dbReference type="ARBA" id="ARBA00009924"/>
    </source>
</evidence>
<dbReference type="STRING" id="76731.RD2015_428"/>
<dbReference type="EMBL" id="CP013729">
    <property type="protein sequence ID" value="ALV04931.1"/>
    <property type="molecule type" value="Genomic_DNA"/>
</dbReference>
<evidence type="ECO:0000256" key="4">
    <source>
        <dbReference type="RuleBase" id="RU369062"/>
    </source>
</evidence>
<dbReference type="PANTHER" id="PTHR34383">
    <property type="entry name" value="POLYPHOSPHATE:AMP PHOSPHOTRANSFERASE-RELATED"/>
    <property type="match status" value="1"/>
</dbReference>
<dbReference type="GO" id="GO:0006793">
    <property type="term" value="P:phosphorus metabolic process"/>
    <property type="evidence" value="ECO:0007669"/>
    <property type="project" value="InterPro"/>
</dbReference>
<gene>
    <name evidence="6" type="ORF">RD2015_428</name>
</gene>
<dbReference type="EC" id="2.7.4.-" evidence="4"/>
<comment type="subunit">
    <text evidence="4">Homotetramer.</text>
</comment>
<evidence type="ECO:0000256" key="5">
    <source>
        <dbReference type="SAM" id="MobiDB-lite"/>
    </source>
</evidence>
<dbReference type="InterPro" id="IPR022486">
    <property type="entry name" value="PPK2_PA0141"/>
</dbReference>
<dbReference type="SUPFAM" id="SSF52540">
    <property type="entry name" value="P-loop containing nucleoside triphosphate hydrolases"/>
    <property type="match status" value="1"/>
</dbReference>
<comment type="similarity">
    <text evidence="1 4">Belongs to the polyphosphate kinase 2 (PPK2) family. Class I subfamily.</text>
</comment>
<proteinExistence type="inferred from homology"/>
<dbReference type="Pfam" id="PF03976">
    <property type="entry name" value="PPK2"/>
    <property type="match status" value="1"/>
</dbReference>
<dbReference type="PATRIC" id="fig|76731.3.peg.439"/>
<evidence type="ECO:0000256" key="3">
    <source>
        <dbReference type="ARBA" id="ARBA00022777"/>
    </source>
</evidence>
<dbReference type="RefSeq" id="WP_083525250.1">
    <property type="nucleotide sequence ID" value="NZ_CP013729.1"/>
</dbReference>
<keyword evidence="7" id="KW-1185">Reference proteome</keyword>
<feature type="compositionally biased region" description="Low complexity" evidence="5">
    <location>
        <begin position="24"/>
        <end position="34"/>
    </location>
</feature>
<evidence type="ECO:0000313" key="6">
    <source>
        <dbReference type="EMBL" id="ALV04931.1"/>
    </source>
</evidence>
<dbReference type="PIRSF" id="PIRSF028756">
    <property type="entry name" value="PPK2_prd"/>
    <property type="match status" value="1"/>
</dbReference>
<dbReference type="AlphaFoldDB" id="A0A0U3MPU8"/>
<reference evidence="6 7" key="1">
    <citation type="submission" date="2015-12" db="EMBL/GenBank/DDBJ databases">
        <title>Complete genome of Roseateles depolymerans KCTC 42856.</title>
        <authorList>
            <person name="Kim K.M."/>
        </authorList>
    </citation>
    <scope>NUCLEOTIDE SEQUENCE [LARGE SCALE GENOMIC DNA]</scope>
    <source>
        <strain evidence="6 7">KCTC 42856</strain>
    </source>
</reference>
<sequence>MGKKKQGKDKDAGQGGPSDKAAKASKSGKAESTASRIDLADHKLSKSDYLEHLEALQVELNNVARWLQLTGHRVLVIFEGRDTAGKGGVINAISETLNPRQCHTVALSKPSEREQGQWYFQRHVAHLPAAGELVLFDRSWYNRAGVESVMGFCTPEQTDAFLAQVPRFEELLVEDGLLLFKYWLTVDQEHQEERFAERAEDPLKRWKLSPIDLQSREHYEEYGRARDRMFKATHTPHAPWTLVDFNDQRRGRLTLIRHLLDHLPDVQCPEPQFDFPKLSHPPLRESFKTKLKPLPPYPRLA</sequence>
<dbReference type="OrthoDB" id="9775224at2"/>
<dbReference type="InterPro" id="IPR022488">
    <property type="entry name" value="PPK2-related"/>
</dbReference>
<protein>
    <recommendedName>
        <fullName evidence="4">ADP/GDP-polyphosphate phosphotransferase</fullName>
        <ecNumber evidence="4">2.7.4.-</ecNumber>
    </recommendedName>
    <alternativeName>
        <fullName evidence="4">Polyphosphate kinase PPK2</fullName>
    </alternativeName>
</protein>
<evidence type="ECO:0000313" key="7">
    <source>
        <dbReference type="Proteomes" id="UP000060699"/>
    </source>
</evidence>
<keyword evidence="3 4" id="KW-0418">Kinase</keyword>
<dbReference type="Proteomes" id="UP000060699">
    <property type="component" value="Chromosome"/>
</dbReference>
<dbReference type="InterPro" id="IPR027417">
    <property type="entry name" value="P-loop_NTPase"/>
</dbReference>
<dbReference type="InterPro" id="IPR016898">
    <property type="entry name" value="Polyphosphate_phosphotransfera"/>
</dbReference>
<dbReference type="GO" id="GO:0008976">
    <property type="term" value="F:polyphosphate kinase activity"/>
    <property type="evidence" value="ECO:0007669"/>
    <property type="project" value="UniProtKB-UniRule"/>
</dbReference>
<dbReference type="KEGG" id="rdp:RD2015_428"/>
<feature type="region of interest" description="Disordered" evidence="5">
    <location>
        <begin position="1"/>
        <end position="34"/>
    </location>
</feature>